<protein>
    <submittedName>
        <fullName evidence="3">Tetratricopeptide TPR_2</fullName>
    </submittedName>
</protein>
<dbReference type="STRING" id="497965.Cyan7822_2813"/>
<dbReference type="Pfam" id="PF13432">
    <property type="entry name" value="TPR_16"/>
    <property type="match status" value="1"/>
</dbReference>
<dbReference type="NCBIfam" id="NF041522">
    <property type="entry name" value="TPR_sll0314"/>
    <property type="match status" value="1"/>
</dbReference>
<dbReference type="Pfam" id="PF14559">
    <property type="entry name" value="TPR_19"/>
    <property type="match status" value="1"/>
</dbReference>
<dbReference type="RefSeq" id="WP_013322879.1">
    <property type="nucleotide sequence ID" value="NC_014501.1"/>
</dbReference>
<dbReference type="InterPro" id="IPR011990">
    <property type="entry name" value="TPR-like_helical_dom_sf"/>
</dbReference>
<evidence type="ECO:0000256" key="1">
    <source>
        <dbReference type="PROSITE-ProRule" id="PRU00339"/>
    </source>
</evidence>
<feature type="signal peptide" evidence="2">
    <location>
        <begin position="1"/>
        <end position="32"/>
    </location>
</feature>
<proteinExistence type="predicted"/>
<dbReference type="HOGENOM" id="CLU_914700_0_0_3"/>
<evidence type="ECO:0000313" key="3">
    <source>
        <dbReference type="EMBL" id="ADN14774.1"/>
    </source>
</evidence>
<keyword evidence="2" id="KW-0732">Signal</keyword>
<dbReference type="AlphaFoldDB" id="E0U6L5"/>
<dbReference type="KEGG" id="cyj:Cyan7822_2813"/>
<dbReference type="PROSITE" id="PS50005">
    <property type="entry name" value="TPR"/>
    <property type="match status" value="1"/>
</dbReference>
<organism evidence="3 4">
    <name type="scientific">Gloeothece verrucosa (strain PCC 7822)</name>
    <name type="common">Cyanothece sp. (strain PCC 7822)</name>
    <dbReference type="NCBI Taxonomy" id="497965"/>
    <lineage>
        <taxon>Bacteria</taxon>
        <taxon>Bacillati</taxon>
        <taxon>Cyanobacteriota</taxon>
        <taxon>Cyanophyceae</taxon>
        <taxon>Oscillatoriophycideae</taxon>
        <taxon>Chroococcales</taxon>
        <taxon>Aphanothecaceae</taxon>
        <taxon>Gloeothece</taxon>
        <taxon>Gloeothece verrucosa</taxon>
    </lineage>
</organism>
<name>E0U6L5_GLOV7</name>
<dbReference type="InterPro" id="IPR019734">
    <property type="entry name" value="TPR_rpt"/>
</dbReference>
<dbReference type="SUPFAM" id="SSF48452">
    <property type="entry name" value="TPR-like"/>
    <property type="match status" value="1"/>
</dbReference>
<feature type="repeat" description="TPR" evidence="1">
    <location>
        <begin position="203"/>
        <end position="236"/>
    </location>
</feature>
<feature type="chain" id="PRO_5003141167" evidence="2">
    <location>
        <begin position="33"/>
        <end position="307"/>
    </location>
</feature>
<gene>
    <name evidence="3" type="ordered locus">Cyan7822_2813</name>
</gene>
<dbReference type="eggNOG" id="COG0457">
    <property type="taxonomic scope" value="Bacteria"/>
</dbReference>
<accession>E0U6L5</accession>
<keyword evidence="4" id="KW-1185">Reference proteome</keyword>
<dbReference type="Gene3D" id="1.25.40.10">
    <property type="entry name" value="Tetratricopeptide repeat domain"/>
    <property type="match status" value="2"/>
</dbReference>
<reference evidence="4" key="1">
    <citation type="journal article" date="2011" name="MBio">
        <title>Novel metabolic attributes of the genus Cyanothece, comprising a group of unicellular nitrogen-fixing Cyanobacteria.</title>
        <authorList>
            <person name="Bandyopadhyay A."/>
            <person name="Elvitigala T."/>
            <person name="Welsh E."/>
            <person name="Stockel J."/>
            <person name="Liberton M."/>
            <person name="Min H."/>
            <person name="Sherman L.A."/>
            <person name="Pakrasi H.B."/>
        </authorList>
    </citation>
    <scope>NUCLEOTIDE SEQUENCE [LARGE SCALE GENOMIC DNA]</scope>
    <source>
        <strain evidence="4">PCC 7822</strain>
    </source>
</reference>
<keyword evidence="1" id="KW-0802">TPR repeat</keyword>
<evidence type="ECO:0000313" key="4">
    <source>
        <dbReference type="Proteomes" id="UP000008206"/>
    </source>
</evidence>
<dbReference type="InterPro" id="IPR048173">
    <property type="entry name" value="Sll0314-like"/>
</dbReference>
<dbReference type="Proteomes" id="UP000008206">
    <property type="component" value="Chromosome"/>
</dbReference>
<dbReference type="OrthoDB" id="505056at2"/>
<evidence type="ECO:0000256" key="2">
    <source>
        <dbReference type="SAM" id="SignalP"/>
    </source>
</evidence>
<sequence>MILQLTVLKRIAIASSMAFTVTCCGWVTPTFAGDPFRASNPRPIGDKTEAAFNALFKQGNYPQAKQYLMEATKAEAKEPLAHAMLASLAYTEKDWDNVKIYAANTIQAANDIKSQDPVRGNLYLAVGSFLQGAYTYEKDGPVSAIPQLQKVFQYLDTAEQAAPNDPELNLVKGFLDLMLAVNLPFSSPEQAIERLENYAGPEYLADRGIAMAYRDMKKYDKAAEFMDKTLKASPDNPELQYLMGQILRKRGNQEKNVAMLKQALNYFDQASQKINQLPPSVVKAINYDRTKVTAEIQQMDVSANPSR</sequence>
<dbReference type="EMBL" id="CP002198">
    <property type="protein sequence ID" value="ADN14774.1"/>
    <property type="molecule type" value="Genomic_DNA"/>
</dbReference>